<proteinExistence type="predicted"/>
<sequence>MTSGYWQVEVEESSKKYTSFVTQFGQYEFNRLPFGLKNAPPFFQECMNRVLYGLIGMVCCVYLDDIIVFSDSVPGLLVSLFAVLVRLDQFNLKVNLDKTVIGAKEVEFLGFMISGEGIRRSPKKLAAIKKFKKLKSVSDVRSFLGTANYLKKFIPNYAEKVKPWTAMTGKHAVFQWNSEAKKAMDTVIKDLESGLCLEFPRADAELHLYTDASLCGIGGMLVQFDKSDTERENPGVIEFMSKTLSAQEQRQTTTEREALAVFYCICKCEFHLR</sequence>
<dbReference type="InterPro" id="IPR043128">
    <property type="entry name" value="Rev_trsase/Diguanyl_cyclase"/>
</dbReference>
<name>A0ABQ5KEV1_9EUKA</name>
<dbReference type="Pfam" id="PF00078">
    <property type="entry name" value="RVT_1"/>
    <property type="match status" value="1"/>
</dbReference>
<evidence type="ECO:0000313" key="2">
    <source>
        <dbReference type="EMBL" id="GKT31080.1"/>
    </source>
</evidence>
<dbReference type="Proteomes" id="UP001057375">
    <property type="component" value="Unassembled WGS sequence"/>
</dbReference>
<dbReference type="PROSITE" id="PS50878">
    <property type="entry name" value="RT_POL"/>
    <property type="match status" value="1"/>
</dbReference>
<keyword evidence="2" id="KW-0255">Endonuclease</keyword>
<evidence type="ECO:0000259" key="1">
    <source>
        <dbReference type="PROSITE" id="PS50878"/>
    </source>
</evidence>
<dbReference type="Pfam" id="PF17919">
    <property type="entry name" value="RT_RNaseH_2"/>
    <property type="match status" value="1"/>
</dbReference>
<dbReference type="InterPro" id="IPR051320">
    <property type="entry name" value="Viral_Replic_Matur_Polypro"/>
</dbReference>
<dbReference type="Gene3D" id="3.30.70.270">
    <property type="match status" value="2"/>
</dbReference>
<dbReference type="GO" id="GO:0004519">
    <property type="term" value="F:endonuclease activity"/>
    <property type="evidence" value="ECO:0007669"/>
    <property type="project" value="UniProtKB-KW"/>
</dbReference>
<dbReference type="SUPFAM" id="SSF56672">
    <property type="entry name" value="DNA/RNA polymerases"/>
    <property type="match status" value="1"/>
</dbReference>
<gene>
    <name evidence="2" type="ORF">ADUPG1_001833</name>
</gene>
<dbReference type="EMBL" id="BQXS01001804">
    <property type="protein sequence ID" value="GKT31080.1"/>
    <property type="molecule type" value="Genomic_DNA"/>
</dbReference>
<keyword evidence="2" id="KW-0540">Nuclease</keyword>
<keyword evidence="3" id="KW-1185">Reference proteome</keyword>
<dbReference type="InterPro" id="IPR041577">
    <property type="entry name" value="RT_RNaseH_2"/>
</dbReference>
<protein>
    <submittedName>
        <fullName evidence="2">Enzymatic polyprotein endonuclease reverse</fullName>
    </submittedName>
</protein>
<evidence type="ECO:0000313" key="3">
    <source>
        <dbReference type="Proteomes" id="UP001057375"/>
    </source>
</evidence>
<dbReference type="InterPro" id="IPR000477">
    <property type="entry name" value="RT_dom"/>
</dbReference>
<dbReference type="InterPro" id="IPR043502">
    <property type="entry name" value="DNA/RNA_pol_sf"/>
</dbReference>
<dbReference type="PANTHER" id="PTHR33064:SF37">
    <property type="entry name" value="RIBONUCLEASE H"/>
    <property type="match status" value="1"/>
</dbReference>
<comment type="caution">
    <text evidence="2">The sequence shown here is derived from an EMBL/GenBank/DDBJ whole genome shotgun (WGS) entry which is preliminary data.</text>
</comment>
<feature type="non-terminal residue" evidence="2">
    <location>
        <position position="273"/>
    </location>
</feature>
<dbReference type="CDD" id="cd01647">
    <property type="entry name" value="RT_LTR"/>
    <property type="match status" value="1"/>
</dbReference>
<accession>A0ABQ5KEV1</accession>
<feature type="domain" description="Reverse transcriptase" evidence="1">
    <location>
        <begin position="1"/>
        <end position="113"/>
    </location>
</feature>
<dbReference type="Gene3D" id="3.10.10.10">
    <property type="entry name" value="HIV Type 1 Reverse Transcriptase, subunit A, domain 1"/>
    <property type="match status" value="1"/>
</dbReference>
<reference evidence="2" key="1">
    <citation type="submission" date="2022-03" db="EMBL/GenBank/DDBJ databases">
        <title>Draft genome sequence of Aduncisulcus paluster, a free-living microaerophilic Fornicata.</title>
        <authorList>
            <person name="Yuyama I."/>
            <person name="Kume K."/>
            <person name="Tamura T."/>
            <person name="Inagaki Y."/>
            <person name="Hashimoto T."/>
        </authorList>
    </citation>
    <scope>NUCLEOTIDE SEQUENCE</scope>
    <source>
        <strain evidence="2">NY0171</strain>
    </source>
</reference>
<dbReference type="PANTHER" id="PTHR33064">
    <property type="entry name" value="POL PROTEIN"/>
    <property type="match status" value="1"/>
</dbReference>
<organism evidence="2 3">
    <name type="scientific">Aduncisulcus paluster</name>
    <dbReference type="NCBI Taxonomy" id="2918883"/>
    <lineage>
        <taxon>Eukaryota</taxon>
        <taxon>Metamonada</taxon>
        <taxon>Carpediemonas-like organisms</taxon>
        <taxon>Aduncisulcus</taxon>
    </lineage>
</organism>
<keyword evidence="2" id="KW-0378">Hydrolase</keyword>